<organism evidence="5 6">
    <name type="scientific">Candidatus Pelagibacter giovannonii</name>
    <dbReference type="NCBI Taxonomy" id="2563896"/>
    <lineage>
        <taxon>Bacteria</taxon>
        <taxon>Pseudomonadati</taxon>
        <taxon>Pseudomonadota</taxon>
        <taxon>Alphaproteobacteria</taxon>
        <taxon>Candidatus Pelagibacterales</taxon>
        <taxon>Candidatus Pelagibacteraceae</taxon>
        <taxon>Candidatus Pelagibacter</taxon>
    </lineage>
</organism>
<dbReference type="AlphaFoldDB" id="A0A6H1Q379"/>
<dbReference type="GO" id="GO:0000271">
    <property type="term" value="P:polysaccharide biosynthetic process"/>
    <property type="evidence" value="ECO:0007669"/>
    <property type="project" value="TreeGrafter"/>
</dbReference>
<dbReference type="RefSeq" id="WP_168607250.1">
    <property type="nucleotide sequence ID" value="NZ_CP038852.1"/>
</dbReference>
<evidence type="ECO:0000313" key="5">
    <source>
        <dbReference type="EMBL" id="QIZ21392.1"/>
    </source>
</evidence>
<keyword evidence="5" id="KW-0032">Aminotransferase</keyword>
<sequence length="413" mass="48306">MAIPFFSIDLKLIDLISIIKDILLPYNKKKNENKFKELLQKRYPNRYISLLPSARLGFYLSLKFLLKKNDEVIFSSMSFPLYVKIAKQLDLKIILVDVLEKDLNIDVSKIEEKINKNTKAIIATHLFGYPCEIEKIKNICKKHNLLLIEDCAQSFNSKIKNIETGNFGDVGITSTSLLKIPTTLSGGILISKNKELANKVNEWQEMNLKDNLSLKFKLFIKVILSILNSYPKIYSILSDKIFNFLFKYNPKIYRKILYSGMGVKELKYDPLERPELAKYQITIGISQLNRCDEMNKIRKMHSVFFQETFKKYSNIIVINNHFEDEWNHQYFVILIKKDFAKINKELFKLGVHAMDENVWDCSKYNFDIKNKKEVFPITEMVNGKLLRIQNNSFLNKKNIQEIAQKIINGNNKV</sequence>
<dbReference type="Pfam" id="PF01041">
    <property type="entry name" value="DegT_DnrJ_EryC1"/>
    <property type="match status" value="1"/>
</dbReference>
<dbReference type="PANTHER" id="PTHR30244">
    <property type="entry name" value="TRANSAMINASE"/>
    <property type="match status" value="1"/>
</dbReference>
<dbReference type="GO" id="GO:0008483">
    <property type="term" value="F:transaminase activity"/>
    <property type="evidence" value="ECO:0007669"/>
    <property type="project" value="UniProtKB-KW"/>
</dbReference>
<keyword evidence="6" id="KW-1185">Reference proteome</keyword>
<dbReference type="InterPro" id="IPR015424">
    <property type="entry name" value="PyrdxlP-dep_Trfase"/>
</dbReference>
<dbReference type="Proteomes" id="UP000501094">
    <property type="component" value="Chromosome"/>
</dbReference>
<dbReference type="SUPFAM" id="SSF53383">
    <property type="entry name" value="PLP-dependent transferases"/>
    <property type="match status" value="1"/>
</dbReference>
<evidence type="ECO:0000256" key="2">
    <source>
        <dbReference type="PIRSR" id="PIRSR000390-1"/>
    </source>
</evidence>
<dbReference type="InterPro" id="IPR015421">
    <property type="entry name" value="PyrdxlP-dep_Trfase_major"/>
</dbReference>
<dbReference type="Gene3D" id="3.40.640.10">
    <property type="entry name" value="Type I PLP-dependent aspartate aminotransferase-like (Major domain)"/>
    <property type="match status" value="1"/>
</dbReference>
<dbReference type="PIRSF" id="PIRSF000390">
    <property type="entry name" value="PLP_StrS"/>
    <property type="match status" value="1"/>
</dbReference>
<comment type="similarity">
    <text evidence="1 4">Belongs to the DegT/DnrJ/EryC1 family.</text>
</comment>
<keyword evidence="3 4" id="KW-0663">Pyridoxal phosphate</keyword>
<dbReference type="KEGG" id="peg:E5R92_06320"/>
<keyword evidence="5" id="KW-0808">Transferase</keyword>
<proteinExistence type="inferred from homology"/>
<dbReference type="InterPro" id="IPR015422">
    <property type="entry name" value="PyrdxlP-dep_Trfase_small"/>
</dbReference>
<dbReference type="Gene3D" id="3.90.1150.10">
    <property type="entry name" value="Aspartate Aminotransferase, domain 1"/>
    <property type="match status" value="1"/>
</dbReference>
<evidence type="ECO:0000256" key="1">
    <source>
        <dbReference type="ARBA" id="ARBA00037999"/>
    </source>
</evidence>
<feature type="modified residue" description="N6-(pyridoxal phosphate)lysine" evidence="3">
    <location>
        <position position="179"/>
    </location>
</feature>
<evidence type="ECO:0000313" key="6">
    <source>
        <dbReference type="Proteomes" id="UP000501094"/>
    </source>
</evidence>
<dbReference type="EMBL" id="CP038852">
    <property type="protein sequence ID" value="QIZ21392.1"/>
    <property type="molecule type" value="Genomic_DNA"/>
</dbReference>
<evidence type="ECO:0000256" key="3">
    <source>
        <dbReference type="PIRSR" id="PIRSR000390-2"/>
    </source>
</evidence>
<accession>A0A6H1Q379</accession>
<evidence type="ECO:0000256" key="4">
    <source>
        <dbReference type="RuleBase" id="RU004508"/>
    </source>
</evidence>
<dbReference type="GO" id="GO:0030170">
    <property type="term" value="F:pyridoxal phosphate binding"/>
    <property type="evidence" value="ECO:0007669"/>
    <property type="project" value="TreeGrafter"/>
</dbReference>
<gene>
    <name evidence="5" type="ORF">E5R92_06320</name>
</gene>
<feature type="active site" description="Proton acceptor" evidence="2">
    <location>
        <position position="179"/>
    </location>
</feature>
<name>A0A6H1Q379_9PROT</name>
<dbReference type="InterPro" id="IPR000653">
    <property type="entry name" value="DegT/StrS_aminotransferase"/>
</dbReference>
<reference evidence="5 6" key="1">
    <citation type="journal article" date="2020" name="Nat. Microbiol.">
        <title>Lysogenic host-virus interactions in SAR11 marine bacteria.</title>
        <authorList>
            <person name="Morris R.M."/>
            <person name="Cain K.R."/>
            <person name="Hvorecny K.L."/>
            <person name="Kollman J.M."/>
        </authorList>
    </citation>
    <scope>NUCLEOTIDE SEQUENCE [LARGE SCALE GENOMIC DNA]</scope>
    <source>
        <strain evidence="5 6">NP1</strain>
    </source>
</reference>
<protein>
    <submittedName>
        <fullName evidence="5">DegT/DnrJ/EryC1/StrS aminotransferase family protein</fullName>
    </submittedName>
</protein>
<dbReference type="PANTHER" id="PTHR30244:SF34">
    <property type="entry name" value="DTDP-4-AMINO-4,6-DIDEOXYGALACTOSE TRANSAMINASE"/>
    <property type="match status" value="1"/>
</dbReference>